<dbReference type="AlphaFoldDB" id="A0A418SH10"/>
<gene>
    <name evidence="6" type="primary">yclQ</name>
    <name evidence="6" type="ORF">PSAL_000420</name>
</gene>
<dbReference type="OrthoDB" id="63946at2"/>
<accession>A0A418SH10</accession>
<dbReference type="PANTHER" id="PTHR30532:SF28">
    <property type="entry name" value="PETROBACTIN-BINDING PROTEIN YCLQ"/>
    <property type="match status" value="1"/>
</dbReference>
<dbReference type="PROSITE" id="PS50983">
    <property type="entry name" value="FE_B12_PBP"/>
    <property type="match status" value="1"/>
</dbReference>
<dbReference type="InterPro" id="IPR051313">
    <property type="entry name" value="Bact_iron-sidero_bind"/>
</dbReference>
<name>A0A418SH10_9RHOB</name>
<organism evidence="6 7">
    <name type="scientific">Pseudooceanicola algae</name>
    <dbReference type="NCBI Taxonomy" id="1537215"/>
    <lineage>
        <taxon>Bacteria</taxon>
        <taxon>Pseudomonadati</taxon>
        <taxon>Pseudomonadota</taxon>
        <taxon>Alphaproteobacteria</taxon>
        <taxon>Rhodobacterales</taxon>
        <taxon>Paracoccaceae</taxon>
        <taxon>Pseudooceanicola</taxon>
    </lineage>
</organism>
<proteinExistence type="inferred from homology"/>
<dbReference type="SUPFAM" id="SSF53807">
    <property type="entry name" value="Helical backbone' metal receptor"/>
    <property type="match status" value="1"/>
</dbReference>
<keyword evidence="4" id="KW-0410">Iron transport</keyword>
<evidence type="ECO:0000256" key="1">
    <source>
        <dbReference type="ARBA" id="ARBA00004196"/>
    </source>
</evidence>
<dbReference type="KEGG" id="palw:PSAL_000420"/>
<reference evidence="6 7" key="1">
    <citation type="submission" date="2020-08" db="EMBL/GenBank/DDBJ databases">
        <title>Genome sequence of Rhodobacteraceae bacterium Lw-13e.</title>
        <authorList>
            <person name="Poehlein A."/>
            <person name="Wolter L."/>
            <person name="Daniel R."/>
            <person name="Brinkhoff T."/>
        </authorList>
    </citation>
    <scope>NUCLEOTIDE SEQUENCE [LARGE SCALE GENOMIC DNA]</scope>
    <source>
        <strain evidence="6 7">Lw-13e</strain>
    </source>
</reference>
<evidence type="ECO:0000256" key="3">
    <source>
        <dbReference type="ARBA" id="ARBA00022448"/>
    </source>
</evidence>
<dbReference type="CDD" id="cd01140">
    <property type="entry name" value="FatB"/>
    <property type="match status" value="1"/>
</dbReference>
<dbReference type="PANTHER" id="PTHR30532">
    <property type="entry name" value="IRON III DICITRATE-BINDING PERIPLASMIC PROTEIN"/>
    <property type="match status" value="1"/>
</dbReference>
<dbReference type="EMBL" id="CP060436">
    <property type="protein sequence ID" value="QPM88840.1"/>
    <property type="molecule type" value="Genomic_DNA"/>
</dbReference>
<dbReference type="Gene3D" id="3.40.50.1980">
    <property type="entry name" value="Nitrogenase molybdenum iron protein domain"/>
    <property type="match status" value="2"/>
</dbReference>
<sequence length="315" mass="32690">MFQIPSRAVRLIARPSALLAIAATLGLAPVAAMAEPITFETATGTMELPATPKTVVALDIAAIDTLAALGEVPAGIVTPLYTDFLEPQVAGSQAVGTLFEVDFEKLAILRPDLIVVGTRAAAQSDALSRLAPVADMSIGNDAYGDGVARLAAYGGIFNKQDEAAALRAQLDATLAETRAAVAAHGGKAMILLSNGPKISTFGKDSRFGWLHRRLDWPEAVDGIETSNHGEPVSFEYVAQANPETILVIDRGTAVGEGAQNAQATLDNALVHGTTAWEEGRVIYLSAPEAYVSAGGVQSLIFTLNQITEALTGGGA</sequence>
<dbReference type="GO" id="GO:1901678">
    <property type="term" value="P:iron coordination entity transport"/>
    <property type="evidence" value="ECO:0007669"/>
    <property type="project" value="UniProtKB-ARBA"/>
</dbReference>
<keyword evidence="7" id="KW-1185">Reference proteome</keyword>
<dbReference type="GO" id="GO:0030288">
    <property type="term" value="C:outer membrane-bounded periplasmic space"/>
    <property type="evidence" value="ECO:0007669"/>
    <property type="project" value="TreeGrafter"/>
</dbReference>
<dbReference type="InterPro" id="IPR002491">
    <property type="entry name" value="ABC_transptr_periplasmic_BD"/>
</dbReference>
<protein>
    <submittedName>
        <fullName evidence="6">Petrobactin-binding protein YclQ</fullName>
    </submittedName>
</protein>
<evidence type="ECO:0000256" key="2">
    <source>
        <dbReference type="ARBA" id="ARBA00008814"/>
    </source>
</evidence>
<keyword evidence="4" id="KW-0408">Iron</keyword>
<dbReference type="InterPro" id="IPR033870">
    <property type="entry name" value="FatB"/>
</dbReference>
<evidence type="ECO:0000256" key="4">
    <source>
        <dbReference type="ARBA" id="ARBA00022496"/>
    </source>
</evidence>
<keyword evidence="4" id="KW-0406">Ion transport</keyword>
<evidence type="ECO:0000256" key="5">
    <source>
        <dbReference type="ARBA" id="ARBA00022729"/>
    </source>
</evidence>
<comment type="subcellular location">
    <subcellularLocation>
        <location evidence="1">Cell envelope</location>
    </subcellularLocation>
</comment>
<dbReference type="Proteomes" id="UP000283786">
    <property type="component" value="Chromosome"/>
</dbReference>
<keyword evidence="5" id="KW-0732">Signal</keyword>
<comment type="similarity">
    <text evidence="2">Belongs to the bacterial solute-binding protein 8 family.</text>
</comment>
<dbReference type="RefSeq" id="WP_119839178.1">
    <property type="nucleotide sequence ID" value="NZ_CP060436.1"/>
</dbReference>
<dbReference type="Pfam" id="PF01497">
    <property type="entry name" value="Peripla_BP_2"/>
    <property type="match status" value="1"/>
</dbReference>
<evidence type="ECO:0000313" key="6">
    <source>
        <dbReference type="EMBL" id="QPM88840.1"/>
    </source>
</evidence>
<keyword evidence="3" id="KW-0813">Transport</keyword>
<evidence type="ECO:0000313" key="7">
    <source>
        <dbReference type="Proteomes" id="UP000283786"/>
    </source>
</evidence>